<dbReference type="VEuPathDB" id="FungiDB:GGTG_04291"/>
<accession>J3NSP2</accession>
<reference evidence="3" key="3">
    <citation type="submission" date="2010-09" db="EMBL/GenBank/DDBJ databases">
        <title>Annotation of Gaeumannomyces graminis var. tritici R3-111a-1.</title>
        <authorList>
            <consortium name="The Broad Institute Genome Sequencing Platform"/>
            <person name="Ma L.-J."/>
            <person name="Dead R."/>
            <person name="Young S.K."/>
            <person name="Zeng Q."/>
            <person name="Gargeya S."/>
            <person name="Fitzgerald M."/>
            <person name="Haas B."/>
            <person name="Abouelleil A."/>
            <person name="Alvarado L."/>
            <person name="Arachchi H.M."/>
            <person name="Berlin A."/>
            <person name="Brown A."/>
            <person name="Chapman S.B."/>
            <person name="Chen Z."/>
            <person name="Dunbar C."/>
            <person name="Freedman E."/>
            <person name="Gearin G."/>
            <person name="Gellesch M."/>
            <person name="Goldberg J."/>
            <person name="Griggs A."/>
            <person name="Gujja S."/>
            <person name="Heiman D."/>
            <person name="Howarth C."/>
            <person name="Larson L."/>
            <person name="Lui A."/>
            <person name="MacDonald P.J.P."/>
            <person name="Mehta T."/>
            <person name="Montmayeur A."/>
            <person name="Murphy C."/>
            <person name="Neiman D."/>
            <person name="Pearson M."/>
            <person name="Priest M."/>
            <person name="Roberts A."/>
            <person name="Saif S."/>
            <person name="Shea T."/>
            <person name="Shenoy N."/>
            <person name="Sisk P."/>
            <person name="Stolte C."/>
            <person name="Sykes S."/>
            <person name="Yandava C."/>
            <person name="Wortman J."/>
            <person name="Nusbaum C."/>
            <person name="Birren B."/>
        </authorList>
    </citation>
    <scope>NUCLEOTIDE SEQUENCE</scope>
    <source>
        <strain evidence="3">R3-111a-1</strain>
    </source>
</reference>
<evidence type="ECO:0000313" key="5">
    <source>
        <dbReference type="Proteomes" id="UP000006039"/>
    </source>
</evidence>
<dbReference type="PANTHER" id="PTHR10696">
    <property type="entry name" value="GAMMA-BUTYROBETAINE HYDROXYLASE-RELATED"/>
    <property type="match status" value="1"/>
</dbReference>
<dbReference type="OrthoDB" id="272271at2759"/>
<keyword evidence="5" id="KW-1185">Reference proteome</keyword>
<dbReference type="InterPro" id="IPR003819">
    <property type="entry name" value="TauD/TfdA-like"/>
</dbReference>
<dbReference type="Proteomes" id="UP000006039">
    <property type="component" value="Unassembled WGS sequence"/>
</dbReference>
<organism evidence="3">
    <name type="scientific">Gaeumannomyces tritici (strain R3-111a-1)</name>
    <name type="common">Wheat and barley take-all root rot fungus</name>
    <name type="synonym">Gaeumannomyces graminis var. tritici</name>
    <dbReference type="NCBI Taxonomy" id="644352"/>
    <lineage>
        <taxon>Eukaryota</taxon>
        <taxon>Fungi</taxon>
        <taxon>Dikarya</taxon>
        <taxon>Ascomycota</taxon>
        <taxon>Pezizomycotina</taxon>
        <taxon>Sordariomycetes</taxon>
        <taxon>Sordariomycetidae</taxon>
        <taxon>Magnaporthales</taxon>
        <taxon>Magnaporthaceae</taxon>
        <taxon>Gaeumannomyces</taxon>
    </lineage>
</organism>
<evidence type="ECO:0000313" key="3">
    <source>
        <dbReference type="EMBL" id="EJT79205.1"/>
    </source>
</evidence>
<reference evidence="3" key="2">
    <citation type="submission" date="2010-07" db="EMBL/GenBank/DDBJ databases">
        <authorList>
            <consortium name="The Broad Institute Genome Sequencing Platform"/>
            <consortium name="Broad Institute Genome Sequencing Center for Infectious Disease"/>
            <person name="Ma L.-J."/>
            <person name="Dead R."/>
            <person name="Young S."/>
            <person name="Zeng Q."/>
            <person name="Koehrsen M."/>
            <person name="Alvarado L."/>
            <person name="Berlin A."/>
            <person name="Chapman S.B."/>
            <person name="Chen Z."/>
            <person name="Freedman E."/>
            <person name="Gellesch M."/>
            <person name="Goldberg J."/>
            <person name="Griggs A."/>
            <person name="Gujja S."/>
            <person name="Heilman E.R."/>
            <person name="Heiman D."/>
            <person name="Hepburn T."/>
            <person name="Howarth C."/>
            <person name="Jen D."/>
            <person name="Larson L."/>
            <person name="Mehta T."/>
            <person name="Neiman D."/>
            <person name="Pearson M."/>
            <person name="Roberts A."/>
            <person name="Saif S."/>
            <person name="Shea T."/>
            <person name="Shenoy N."/>
            <person name="Sisk P."/>
            <person name="Stolte C."/>
            <person name="Sykes S."/>
            <person name="Walk T."/>
            <person name="White J."/>
            <person name="Yandava C."/>
            <person name="Haas B."/>
            <person name="Nusbaum C."/>
            <person name="Birren B."/>
        </authorList>
    </citation>
    <scope>NUCLEOTIDE SEQUENCE</scope>
    <source>
        <strain evidence="3">R3-111a-1</strain>
    </source>
</reference>
<proteinExistence type="predicted"/>
<dbReference type="InterPro" id="IPR050411">
    <property type="entry name" value="AlphaKG_dependent_hydroxylases"/>
</dbReference>
<reference evidence="5" key="1">
    <citation type="submission" date="2010-07" db="EMBL/GenBank/DDBJ databases">
        <title>The genome sequence of Gaeumannomyces graminis var. tritici strain R3-111a-1.</title>
        <authorList>
            <consortium name="The Broad Institute Genome Sequencing Platform"/>
            <person name="Ma L.-J."/>
            <person name="Dead R."/>
            <person name="Young S."/>
            <person name="Zeng Q."/>
            <person name="Koehrsen M."/>
            <person name="Alvarado L."/>
            <person name="Berlin A."/>
            <person name="Chapman S.B."/>
            <person name="Chen Z."/>
            <person name="Freedman E."/>
            <person name="Gellesch M."/>
            <person name="Goldberg J."/>
            <person name="Griggs A."/>
            <person name="Gujja S."/>
            <person name="Heilman E.R."/>
            <person name="Heiman D."/>
            <person name="Hepburn T."/>
            <person name="Howarth C."/>
            <person name="Jen D."/>
            <person name="Larson L."/>
            <person name="Mehta T."/>
            <person name="Neiman D."/>
            <person name="Pearson M."/>
            <person name="Roberts A."/>
            <person name="Saif S."/>
            <person name="Shea T."/>
            <person name="Shenoy N."/>
            <person name="Sisk P."/>
            <person name="Stolte C."/>
            <person name="Sykes S."/>
            <person name="Walk T."/>
            <person name="White J."/>
            <person name="Yandava C."/>
            <person name="Haas B."/>
            <person name="Nusbaum C."/>
            <person name="Birren B."/>
        </authorList>
    </citation>
    <scope>NUCLEOTIDE SEQUENCE [LARGE SCALE GENOMIC DNA]</scope>
    <source>
        <strain evidence="5">R3-111a-1</strain>
    </source>
</reference>
<dbReference type="RefSeq" id="XP_009220350.1">
    <property type="nucleotide sequence ID" value="XM_009222086.1"/>
</dbReference>
<dbReference type="GeneID" id="20344749"/>
<dbReference type="AlphaFoldDB" id="J3NSP2"/>
<dbReference type="PANTHER" id="PTHR10696:SF49">
    <property type="entry name" value="TAUD_TFDA-LIKE DOMAIN-CONTAINING PROTEIN"/>
    <property type="match status" value="1"/>
</dbReference>
<keyword evidence="1" id="KW-0560">Oxidoreductase</keyword>
<evidence type="ECO:0000313" key="4">
    <source>
        <dbReference type="EnsemblFungi" id="EJT79205"/>
    </source>
</evidence>
<dbReference type="eggNOG" id="ENOG502R4JR">
    <property type="taxonomic scope" value="Eukaryota"/>
</dbReference>
<reference evidence="4" key="5">
    <citation type="submission" date="2018-04" db="UniProtKB">
        <authorList>
            <consortium name="EnsemblFungi"/>
        </authorList>
    </citation>
    <scope>IDENTIFICATION</scope>
    <source>
        <strain evidence="4">R3-111a-1</strain>
    </source>
</reference>
<dbReference type="EMBL" id="GL385396">
    <property type="protein sequence ID" value="EJT79205.1"/>
    <property type="molecule type" value="Genomic_DNA"/>
</dbReference>
<dbReference type="Pfam" id="PF02668">
    <property type="entry name" value="TauD"/>
    <property type="match status" value="1"/>
</dbReference>
<name>J3NSP2_GAET3</name>
<evidence type="ECO:0000256" key="1">
    <source>
        <dbReference type="ARBA" id="ARBA00023002"/>
    </source>
</evidence>
<reference evidence="4" key="4">
    <citation type="journal article" date="2015" name="G3 (Bethesda)">
        <title>Genome sequences of three phytopathogenic species of the Magnaporthaceae family of fungi.</title>
        <authorList>
            <person name="Okagaki L.H."/>
            <person name="Nunes C.C."/>
            <person name="Sailsbery J."/>
            <person name="Clay B."/>
            <person name="Brown D."/>
            <person name="John T."/>
            <person name="Oh Y."/>
            <person name="Young N."/>
            <person name="Fitzgerald M."/>
            <person name="Haas B.J."/>
            <person name="Zeng Q."/>
            <person name="Young S."/>
            <person name="Adiconis X."/>
            <person name="Fan L."/>
            <person name="Levin J.Z."/>
            <person name="Mitchell T.K."/>
            <person name="Okubara P.A."/>
            <person name="Farman M.L."/>
            <person name="Kohn L.M."/>
            <person name="Birren B."/>
            <person name="Ma L.-J."/>
            <person name="Dean R.A."/>
        </authorList>
    </citation>
    <scope>NUCLEOTIDE SEQUENCE</scope>
    <source>
        <strain evidence="4">R3-111a-1</strain>
    </source>
</reference>
<dbReference type="SUPFAM" id="SSF51197">
    <property type="entry name" value="Clavaminate synthase-like"/>
    <property type="match status" value="1"/>
</dbReference>
<dbReference type="HOGENOM" id="CLU_041041_0_0_1"/>
<evidence type="ECO:0000259" key="2">
    <source>
        <dbReference type="Pfam" id="PF02668"/>
    </source>
</evidence>
<protein>
    <recommendedName>
        <fullName evidence="2">TauD/TfdA-like domain-containing protein</fullName>
    </recommendedName>
</protein>
<dbReference type="STRING" id="644352.J3NSP2"/>
<feature type="domain" description="TauD/TfdA-like" evidence="2">
    <location>
        <begin position="130"/>
        <end position="373"/>
    </location>
</feature>
<sequence length="424" mass="47680">MAASLAPAGQVQDYYTQGLRARFFIDGLKLERNATEANYADFAYVFDEEAYRRRTAASLKRDDLPKAVPEGLPAKLEGPLVWTKEDLADESQFVYNLDDDDKAEIARALEHFKKQAEQQGLEGHQVTRDMFPLPTLQEKLRSVCDDVYDGRGFAIVRGLDPDALGVDDFNTIYLGISSYIGGRLGRQDQGGSMLMHVILSGDERDAQFTADQPFHTDTVTDCLCLVTMNVAAEGGWGVLASAWTVYNELAATRPDLIHVLTRPDWPFDTFGRTPAFYRRAVMYHRDGRLVTSFSRRLLCGRPPSEPRTAGIPGLTEAQAEALDALHLAARRCEVRPSMARGDLRFINNMAVLHRREAYADAGRDAGRHLVRLWINNPDRCWALPAELDLAWARIFDDDDERERRWDVVPPKADGRMLRQAGSCD</sequence>
<dbReference type="EnsemblFungi" id="EJT79205">
    <property type="protein sequence ID" value="EJT79205"/>
    <property type="gene ID" value="GGTG_04291"/>
</dbReference>
<dbReference type="InterPro" id="IPR042098">
    <property type="entry name" value="TauD-like_sf"/>
</dbReference>
<dbReference type="GO" id="GO:0016491">
    <property type="term" value="F:oxidoreductase activity"/>
    <property type="evidence" value="ECO:0007669"/>
    <property type="project" value="UniProtKB-KW"/>
</dbReference>
<gene>
    <name evidence="4" type="primary">20344749</name>
    <name evidence="3" type="ORF">GGTG_04291</name>
</gene>
<dbReference type="Gene3D" id="3.60.130.10">
    <property type="entry name" value="Clavaminate synthase-like"/>
    <property type="match status" value="1"/>
</dbReference>